<accession>A0ABN1KYN2</accession>
<dbReference type="GO" id="GO:0016874">
    <property type="term" value="F:ligase activity"/>
    <property type="evidence" value="ECO:0007669"/>
    <property type="project" value="UniProtKB-KW"/>
</dbReference>
<evidence type="ECO:0000313" key="7">
    <source>
        <dbReference type="Proteomes" id="UP001501047"/>
    </source>
</evidence>
<keyword evidence="3 6" id="KW-0436">Ligase</keyword>
<feature type="domain" description="N-acetyltransferase" evidence="5">
    <location>
        <begin position="1"/>
        <end position="125"/>
    </location>
</feature>
<evidence type="ECO:0000313" key="6">
    <source>
        <dbReference type="EMBL" id="GAA0779174.1"/>
    </source>
</evidence>
<protein>
    <recommendedName>
        <fullName evidence="3">[Citrate [pro-3S]-lyase] ligase</fullName>
        <ecNumber evidence="3">6.2.1.22</ecNumber>
    </recommendedName>
</protein>
<keyword evidence="2 3" id="KW-0067">ATP-binding</keyword>
<evidence type="ECO:0000256" key="3">
    <source>
        <dbReference type="PIRNR" id="PIRNR005751"/>
    </source>
</evidence>
<dbReference type="SUPFAM" id="SSF55729">
    <property type="entry name" value="Acyl-CoA N-acyltransferases (Nat)"/>
    <property type="match status" value="1"/>
</dbReference>
<dbReference type="SUPFAM" id="SSF52374">
    <property type="entry name" value="Nucleotidylyl transferase"/>
    <property type="match status" value="1"/>
</dbReference>
<keyword evidence="7" id="KW-1185">Reference proteome</keyword>
<dbReference type="NCBIfam" id="TIGR00124">
    <property type="entry name" value="cit_ly_ligase"/>
    <property type="match status" value="1"/>
</dbReference>
<sequence length="345" mass="39891">MYFNTQKINLNSKIEINRVEEFLKGFALKYEDVDYTLIIEEDGEIIATCSKKNNIVKCFAISENYQGQGISNILITDITNKLFEEGIYHNFIFTKPSNNFLFEGLGYKVIVDTDKVSLLEAGNKNIQSELKNLKKIYEIREGEKYSALIMNCNPFTLGHKYIVEKAAKENSNVIIFVVEEDKSSFPFQIRFQLIKEGVRELKNVTVIPGGNYIISSATFPNYFLRKDDDILKEYTKIDGNVFGKYFCKELNITKRYVGSEPYCNVTNTYNETLKEVLPKYGVKVEVIERYEIENKAISASRVRELLKGDRLKEVRELVPKTTYEFLESSVGKDIIEKLKLRDLPH</sequence>
<dbReference type="RefSeq" id="WP_343828052.1">
    <property type="nucleotide sequence ID" value="NZ_BAAACI010000011.1"/>
</dbReference>
<evidence type="ECO:0000256" key="4">
    <source>
        <dbReference type="SAM" id="Coils"/>
    </source>
</evidence>
<proteinExistence type="predicted"/>
<keyword evidence="4" id="KW-0175">Coiled coil</keyword>
<organism evidence="6 7">
    <name type="scientific">Clostridium subterminale</name>
    <dbReference type="NCBI Taxonomy" id="1550"/>
    <lineage>
        <taxon>Bacteria</taxon>
        <taxon>Bacillati</taxon>
        <taxon>Bacillota</taxon>
        <taxon>Clostridia</taxon>
        <taxon>Eubacteriales</taxon>
        <taxon>Clostridiaceae</taxon>
        <taxon>Clostridium</taxon>
    </lineage>
</organism>
<dbReference type="PROSITE" id="PS51186">
    <property type="entry name" value="GNAT"/>
    <property type="match status" value="1"/>
</dbReference>
<dbReference type="EC" id="6.2.1.22" evidence="3"/>
<dbReference type="Proteomes" id="UP001501047">
    <property type="component" value="Unassembled WGS sequence"/>
</dbReference>
<keyword evidence="1 3" id="KW-0547">Nucleotide-binding</keyword>
<evidence type="ECO:0000259" key="5">
    <source>
        <dbReference type="PROSITE" id="PS51186"/>
    </source>
</evidence>
<name>A0ABN1KYN2_CLOSU</name>
<dbReference type="PIRSF" id="PIRSF005751">
    <property type="entry name" value="Acet_citr_lig"/>
    <property type="match status" value="1"/>
</dbReference>
<dbReference type="InterPro" id="IPR005216">
    <property type="entry name" value="Citrate_lyase_ligase"/>
</dbReference>
<dbReference type="Gene3D" id="3.40.50.620">
    <property type="entry name" value="HUPs"/>
    <property type="match status" value="1"/>
</dbReference>
<feature type="coiled-coil region" evidence="4">
    <location>
        <begin position="116"/>
        <end position="143"/>
    </location>
</feature>
<dbReference type="Pfam" id="PF08218">
    <property type="entry name" value="Citrate_ly_lig"/>
    <property type="match status" value="1"/>
</dbReference>
<evidence type="ECO:0000256" key="2">
    <source>
        <dbReference type="ARBA" id="ARBA00022840"/>
    </source>
</evidence>
<comment type="function">
    <text evidence="3">Acetylation of prosthetic group (2-(5''-phosphoribosyl)-3'-dephosphocoenzyme-A) of the gamma subunit of citrate lyase.</text>
</comment>
<gene>
    <name evidence="6" type="primary">citC</name>
    <name evidence="6" type="ORF">GCM10008908_37320</name>
</gene>
<dbReference type="PANTHER" id="PTHR40599">
    <property type="entry name" value="[CITRATE [PRO-3S]-LYASE] LIGASE"/>
    <property type="match status" value="1"/>
</dbReference>
<dbReference type="InterPro" id="IPR014729">
    <property type="entry name" value="Rossmann-like_a/b/a_fold"/>
</dbReference>
<reference evidence="6 7" key="1">
    <citation type="journal article" date="2019" name="Int. J. Syst. Evol. Microbiol.">
        <title>The Global Catalogue of Microorganisms (GCM) 10K type strain sequencing project: providing services to taxonomists for standard genome sequencing and annotation.</title>
        <authorList>
            <consortium name="The Broad Institute Genomics Platform"/>
            <consortium name="The Broad Institute Genome Sequencing Center for Infectious Disease"/>
            <person name="Wu L."/>
            <person name="Ma J."/>
        </authorList>
    </citation>
    <scope>NUCLEOTIDE SEQUENCE [LARGE SCALE GENOMIC DNA]</scope>
    <source>
        <strain evidence="6 7">JCM 1417</strain>
    </source>
</reference>
<comment type="catalytic activity">
    <reaction evidence="3">
        <text>holo-[citrate lyase ACP] + acetate + ATP = acetyl-[citrate lyase ACP] + AMP + diphosphate</text>
        <dbReference type="Rhea" id="RHEA:23788"/>
        <dbReference type="Rhea" id="RHEA-COMP:10158"/>
        <dbReference type="Rhea" id="RHEA-COMP:13710"/>
        <dbReference type="ChEBI" id="CHEBI:30089"/>
        <dbReference type="ChEBI" id="CHEBI:30616"/>
        <dbReference type="ChEBI" id="CHEBI:33019"/>
        <dbReference type="ChEBI" id="CHEBI:82683"/>
        <dbReference type="ChEBI" id="CHEBI:137976"/>
        <dbReference type="ChEBI" id="CHEBI:456215"/>
        <dbReference type="EC" id="6.2.1.22"/>
    </reaction>
</comment>
<dbReference type="Gene3D" id="3.40.630.30">
    <property type="match status" value="1"/>
</dbReference>
<evidence type="ECO:0000256" key="1">
    <source>
        <dbReference type="ARBA" id="ARBA00022741"/>
    </source>
</evidence>
<comment type="caution">
    <text evidence="6">The sequence shown here is derived from an EMBL/GenBank/DDBJ whole genome shotgun (WGS) entry which is preliminary data.</text>
</comment>
<dbReference type="PANTHER" id="PTHR40599:SF1">
    <property type="entry name" value="[CITRATE [PRO-3S]-LYASE] LIGASE"/>
    <property type="match status" value="1"/>
</dbReference>
<dbReference type="SMART" id="SM00764">
    <property type="entry name" value="Citrate_ly_lig"/>
    <property type="match status" value="1"/>
</dbReference>
<dbReference type="InterPro" id="IPR016181">
    <property type="entry name" value="Acyl_CoA_acyltransferase"/>
</dbReference>
<dbReference type="EMBL" id="BAAACI010000011">
    <property type="protein sequence ID" value="GAA0779174.1"/>
    <property type="molecule type" value="Genomic_DNA"/>
</dbReference>
<dbReference type="InterPro" id="IPR000182">
    <property type="entry name" value="GNAT_dom"/>
</dbReference>
<dbReference type="Pfam" id="PF00583">
    <property type="entry name" value="Acetyltransf_1"/>
    <property type="match status" value="1"/>
</dbReference>
<dbReference type="InterPro" id="IPR013166">
    <property type="entry name" value="Citrate_lyase_ligase_C"/>
</dbReference>